<dbReference type="STRING" id="520822.A0A195BIW9"/>
<name>A0A195BIW9_9HYME</name>
<evidence type="ECO:0000313" key="2">
    <source>
        <dbReference type="Proteomes" id="UP000078540"/>
    </source>
</evidence>
<dbReference type="Proteomes" id="UP000078540">
    <property type="component" value="Unassembled WGS sequence"/>
</dbReference>
<sequence>MLKDLINEAGMAAKVSCNPKNNVASVTKSRDYANPDDIGHNSTSTILSKKFSEENPAPSSSLNNQKSDIQVKKLAHLIYETTLTPMLLTSPYQRDTAHKTTALTLYVYDTNREKAIHFTLISTIEIKKIGKERILIEAKTASAANRLVDDPTFSKHNLKAFIPAFRVLRVGVIQDIPLEIDMENLYQSLTKDQLEKQKRVYTREFLRHCSLNLQIINLAATENIPIANAKRIINNNNKWTTINGRFPQNNLRMDFILRLAPLPPHNTDSSRRKPNLQQPNNVGYDRRAHQNALYDSGGRNGYFSTNSLLKSNDILRIKSFEAIRADITQTGYRGIWIRENIKFEFVNLTNVEHIYIYIYYLYNDLADYKHVLIIGDFNAHHYNWAVAPNQAQAHEGD</sequence>
<organism evidence="1 2">
    <name type="scientific">Atta colombica</name>
    <dbReference type="NCBI Taxonomy" id="520822"/>
    <lineage>
        <taxon>Eukaryota</taxon>
        <taxon>Metazoa</taxon>
        <taxon>Ecdysozoa</taxon>
        <taxon>Arthropoda</taxon>
        <taxon>Hexapoda</taxon>
        <taxon>Insecta</taxon>
        <taxon>Pterygota</taxon>
        <taxon>Neoptera</taxon>
        <taxon>Endopterygota</taxon>
        <taxon>Hymenoptera</taxon>
        <taxon>Apocrita</taxon>
        <taxon>Aculeata</taxon>
        <taxon>Formicoidea</taxon>
        <taxon>Formicidae</taxon>
        <taxon>Myrmicinae</taxon>
        <taxon>Atta</taxon>
    </lineage>
</organism>
<accession>A0A195BIW9</accession>
<dbReference type="AlphaFoldDB" id="A0A195BIW9"/>
<proteinExistence type="predicted"/>
<evidence type="ECO:0008006" key="3">
    <source>
        <dbReference type="Google" id="ProtNLM"/>
    </source>
</evidence>
<reference evidence="1 2" key="1">
    <citation type="submission" date="2015-09" db="EMBL/GenBank/DDBJ databases">
        <title>Atta colombica WGS genome.</title>
        <authorList>
            <person name="Nygaard S."/>
            <person name="Hu H."/>
            <person name="Boomsma J."/>
            <person name="Zhang G."/>
        </authorList>
    </citation>
    <scope>NUCLEOTIDE SEQUENCE [LARGE SCALE GENOMIC DNA]</scope>
    <source>
        <strain evidence="1">Treedump-2</strain>
        <tissue evidence="1">Whole body</tissue>
    </source>
</reference>
<keyword evidence="2" id="KW-1185">Reference proteome</keyword>
<dbReference type="EMBL" id="KQ976465">
    <property type="protein sequence ID" value="KYM84356.1"/>
    <property type="molecule type" value="Genomic_DNA"/>
</dbReference>
<evidence type="ECO:0000313" key="1">
    <source>
        <dbReference type="EMBL" id="KYM84356.1"/>
    </source>
</evidence>
<gene>
    <name evidence="1" type="ORF">ALC53_05449</name>
</gene>
<protein>
    <recommendedName>
        <fullName evidence="3">Endonuclease/exonuclease/phosphatase domain-containing protein</fullName>
    </recommendedName>
</protein>